<reference evidence="1 2" key="1">
    <citation type="journal article" date="2023" name="Sci. Data">
        <title>Genome assembly of the Korean intertidal mud-creeper Batillaria attramentaria.</title>
        <authorList>
            <person name="Patra A.K."/>
            <person name="Ho P.T."/>
            <person name="Jun S."/>
            <person name="Lee S.J."/>
            <person name="Kim Y."/>
            <person name="Won Y.J."/>
        </authorList>
    </citation>
    <scope>NUCLEOTIDE SEQUENCE [LARGE SCALE GENOMIC DNA]</scope>
    <source>
        <strain evidence="1">Wonlab-2016</strain>
    </source>
</reference>
<dbReference type="InterPro" id="IPR013783">
    <property type="entry name" value="Ig-like_fold"/>
</dbReference>
<gene>
    <name evidence="1" type="ORF">BaRGS_00011095</name>
</gene>
<dbReference type="InterPro" id="IPR036238">
    <property type="entry name" value="Transglutaminase_C_sf"/>
</dbReference>
<organism evidence="1 2">
    <name type="scientific">Batillaria attramentaria</name>
    <dbReference type="NCBI Taxonomy" id="370345"/>
    <lineage>
        <taxon>Eukaryota</taxon>
        <taxon>Metazoa</taxon>
        <taxon>Spiralia</taxon>
        <taxon>Lophotrochozoa</taxon>
        <taxon>Mollusca</taxon>
        <taxon>Gastropoda</taxon>
        <taxon>Caenogastropoda</taxon>
        <taxon>Sorbeoconcha</taxon>
        <taxon>Cerithioidea</taxon>
        <taxon>Batillariidae</taxon>
        <taxon>Batillaria</taxon>
    </lineage>
</organism>
<dbReference type="SUPFAM" id="SSF49309">
    <property type="entry name" value="Transglutaminase, two C-terminal domains"/>
    <property type="match status" value="2"/>
</dbReference>
<evidence type="ECO:0000313" key="1">
    <source>
        <dbReference type="EMBL" id="KAK7497700.1"/>
    </source>
</evidence>
<dbReference type="InterPro" id="IPR050779">
    <property type="entry name" value="Transglutaminase"/>
</dbReference>
<sequence>MYLKPDCTVVLFARAGSAEEREAVKRAVRFTRHGQNLFKKTAKLQVKFLESEDTMVGEDLVSKAKVKNVSEENRRVVMTMTSRATRYWDHSDSDDDINKEKFDEVTLKPGEDKTFTLIIPAKQYLRKNDVFHMMFVYACARDMGEQMPYSVQKPYRLRRPDLTVTGPETAKSGQVLTVTISFANPMAVPLTDCRLEMGGSLRLADDDPRFTRNHHNL</sequence>
<dbReference type="AlphaFoldDB" id="A0ABD0LE84"/>
<dbReference type="Proteomes" id="UP001519460">
    <property type="component" value="Unassembled WGS sequence"/>
</dbReference>
<keyword evidence="2" id="KW-1185">Reference proteome</keyword>
<accession>A0ABD0LE84</accession>
<dbReference type="PANTHER" id="PTHR11590:SF40">
    <property type="entry name" value="HEMOCYTE PROTEIN-GLUTAMINE GAMMA-GLUTAMYLTRANSFERASE-LIKE PROTEIN"/>
    <property type="match status" value="1"/>
</dbReference>
<protein>
    <recommendedName>
        <fullName evidence="3">Transglutaminase C-terminal domain-containing protein</fullName>
    </recommendedName>
</protein>
<name>A0ABD0LE84_9CAEN</name>
<proteinExistence type="predicted"/>
<comment type="caution">
    <text evidence="1">The sequence shown here is derived from an EMBL/GenBank/DDBJ whole genome shotgun (WGS) entry which is preliminary data.</text>
</comment>
<dbReference type="EMBL" id="JACVVK020000056">
    <property type="protein sequence ID" value="KAK7497700.1"/>
    <property type="molecule type" value="Genomic_DNA"/>
</dbReference>
<dbReference type="Gene3D" id="2.60.40.10">
    <property type="entry name" value="Immunoglobulins"/>
    <property type="match status" value="2"/>
</dbReference>
<evidence type="ECO:0000313" key="2">
    <source>
        <dbReference type="Proteomes" id="UP001519460"/>
    </source>
</evidence>
<evidence type="ECO:0008006" key="3">
    <source>
        <dbReference type="Google" id="ProtNLM"/>
    </source>
</evidence>
<dbReference type="PANTHER" id="PTHR11590">
    <property type="entry name" value="PROTEIN-GLUTAMINE GAMMA-GLUTAMYLTRANSFERASE"/>
    <property type="match status" value="1"/>
</dbReference>
<feature type="non-terminal residue" evidence="1">
    <location>
        <position position="217"/>
    </location>
</feature>